<dbReference type="PIRSF" id="PIRSF037081">
    <property type="entry name" value="P-loop_All4644_prd"/>
    <property type="match status" value="1"/>
</dbReference>
<dbReference type="SUPFAM" id="SSF52540">
    <property type="entry name" value="P-loop containing nucleoside triphosphate hydrolases"/>
    <property type="match status" value="1"/>
</dbReference>
<proteinExistence type="predicted"/>
<comment type="caution">
    <text evidence="1">The sequence shown here is derived from an EMBL/GenBank/DDBJ whole genome shotgun (WGS) entry which is preliminary data.</text>
</comment>
<name>A0ABV4CF91_9PSEU</name>
<dbReference type="InterPro" id="IPR052732">
    <property type="entry name" value="Cell-binding_unc_protein"/>
</dbReference>
<dbReference type="Pfam" id="PF13671">
    <property type="entry name" value="AAA_33"/>
    <property type="match status" value="1"/>
</dbReference>
<sequence>MSHLAPPELVALIGPPGAGKTTALARLDVRDAVVVGLDRARAEVSCCAADQSATHAAVRRSLATARAALAAGTSVVWDATNARRRERRRLLDLAREQGARTRAVVVLPDLGTALARNATRDPSPCPACGHAERVPDDVVRRMHATISRAVPDLPAEGWDRVDHLDPT</sequence>
<dbReference type="InterPro" id="IPR017101">
    <property type="entry name" value="P-loop_ATP/GTP-bd_All4644_prd"/>
</dbReference>
<keyword evidence="2" id="KW-1185">Reference proteome</keyword>
<evidence type="ECO:0000313" key="2">
    <source>
        <dbReference type="Proteomes" id="UP001564626"/>
    </source>
</evidence>
<dbReference type="RefSeq" id="WP_345364913.1">
    <property type="nucleotide sequence ID" value="NZ_BAABII010000012.1"/>
</dbReference>
<evidence type="ECO:0000313" key="1">
    <source>
        <dbReference type="EMBL" id="MEY8039750.1"/>
    </source>
</evidence>
<dbReference type="PANTHER" id="PTHR43883">
    <property type="entry name" value="SLR0207 PROTEIN"/>
    <property type="match status" value="1"/>
</dbReference>
<dbReference type="PANTHER" id="PTHR43883:SF1">
    <property type="entry name" value="GLUCONOKINASE"/>
    <property type="match status" value="1"/>
</dbReference>
<accession>A0ABV4CF91</accession>
<dbReference type="Gene3D" id="3.40.50.300">
    <property type="entry name" value="P-loop containing nucleotide triphosphate hydrolases"/>
    <property type="match status" value="1"/>
</dbReference>
<organism evidence="1 2">
    <name type="scientific">Saccharopolyspora cebuensis</name>
    <dbReference type="NCBI Taxonomy" id="418759"/>
    <lineage>
        <taxon>Bacteria</taxon>
        <taxon>Bacillati</taxon>
        <taxon>Actinomycetota</taxon>
        <taxon>Actinomycetes</taxon>
        <taxon>Pseudonocardiales</taxon>
        <taxon>Pseudonocardiaceae</taxon>
        <taxon>Saccharopolyspora</taxon>
    </lineage>
</organism>
<gene>
    <name evidence="1" type="ORF">AB8O55_10115</name>
</gene>
<reference evidence="1 2" key="1">
    <citation type="submission" date="2024-08" db="EMBL/GenBank/DDBJ databases">
        <title>Genome mining of Saccharopolyspora cebuensis PGLac3 from Nigerian medicinal plant.</title>
        <authorList>
            <person name="Ezeobiora C.E."/>
            <person name="Igbokwe N.H."/>
            <person name="Amin D.H."/>
            <person name="Mendie U.E."/>
        </authorList>
    </citation>
    <scope>NUCLEOTIDE SEQUENCE [LARGE SCALE GENOMIC DNA]</scope>
    <source>
        <strain evidence="1 2">PGLac3</strain>
    </source>
</reference>
<dbReference type="InterPro" id="IPR027417">
    <property type="entry name" value="P-loop_NTPase"/>
</dbReference>
<dbReference type="EMBL" id="JBGEHV010000014">
    <property type="protein sequence ID" value="MEY8039750.1"/>
    <property type="molecule type" value="Genomic_DNA"/>
</dbReference>
<protein>
    <submittedName>
        <fullName evidence="1">AAA family ATPase</fullName>
    </submittedName>
</protein>
<dbReference type="Proteomes" id="UP001564626">
    <property type="component" value="Unassembled WGS sequence"/>
</dbReference>